<organism evidence="1">
    <name type="scientific">Acerihabitans sp. KWT182</name>
    <dbReference type="NCBI Taxonomy" id="3157919"/>
    <lineage>
        <taxon>Bacteria</taxon>
        <taxon>Pseudomonadati</taxon>
        <taxon>Pseudomonadota</taxon>
        <taxon>Gammaproteobacteria</taxon>
        <taxon>Enterobacterales</taxon>
        <taxon>Pectobacteriaceae</taxon>
        <taxon>Acerihabitans</taxon>
    </lineage>
</organism>
<sequence>MFEVFTLFDDIVDGSAKNRLSIYDGVFPEVGLVDIFRYAAGIGDVDGALQIIDDFF</sequence>
<proteinExistence type="predicted"/>
<dbReference type="EMBL" id="CP157947">
    <property type="protein sequence ID" value="XBS71373.1"/>
    <property type="molecule type" value="Genomic_DNA"/>
</dbReference>
<accession>A0AAU7QE07</accession>
<dbReference type="AlphaFoldDB" id="A0AAU7QE07"/>
<name>A0AAU7QE07_9GAMM</name>
<evidence type="ECO:0000313" key="1">
    <source>
        <dbReference type="EMBL" id="XBS71373.1"/>
    </source>
</evidence>
<reference evidence="1" key="1">
    <citation type="submission" date="2024-06" db="EMBL/GenBank/DDBJ databases">
        <authorList>
            <person name="Coelho C."/>
            <person name="Bento M."/>
            <person name="Garcia E."/>
            <person name="Camelo A."/>
            <person name="Brandao I."/>
            <person name="Espirito Santo C."/>
            <person name="Trovao J."/>
            <person name="Verissimo A."/>
            <person name="Costa J."/>
            <person name="Tiago I."/>
        </authorList>
    </citation>
    <scope>NUCLEOTIDE SEQUENCE</scope>
    <source>
        <strain evidence="1">KWT182</strain>
    </source>
</reference>
<protein>
    <submittedName>
        <fullName evidence="1">Uncharacterized protein</fullName>
    </submittedName>
</protein>
<gene>
    <name evidence="1" type="ORF">ABK905_10785</name>
</gene>